<gene>
    <name evidence="1" type="ORF">FM121_08795</name>
</gene>
<dbReference type="AlphaFoldDB" id="A0A1X6WPB6"/>
<evidence type="ECO:0000313" key="1">
    <source>
        <dbReference type="EMBL" id="SLM86173.1"/>
    </source>
</evidence>
<organism evidence="1 2">
    <name type="scientific">Vagococcus fluvialis bH819</name>
    <dbReference type="NCBI Taxonomy" id="1255619"/>
    <lineage>
        <taxon>Bacteria</taxon>
        <taxon>Bacillati</taxon>
        <taxon>Bacillota</taxon>
        <taxon>Bacilli</taxon>
        <taxon>Lactobacillales</taxon>
        <taxon>Enterococcaceae</taxon>
        <taxon>Vagococcus</taxon>
    </lineage>
</organism>
<proteinExistence type="predicted"/>
<dbReference type="OrthoDB" id="2768418at2"/>
<protein>
    <submittedName>
        <fullName evidence="1">ECF-type sigma factor negative effector</fullName>
    </submittedName>
</protein>
<name>A0A1X6WPB6_9ENTE</name>
<dbReference type="Proteomes" id="UP000195918">
    <property type="component" value="Unassembled WGS sequence"/>
</dbReference>
<evidence type="ECO:0000313" key="2">
    <source>
        <dbReference type="Proteomes" id="UP000195918"/>
    </source>
</evidence>
<keyword evidence="2" id="KW-1185">Reference proteome</keyword>
<dbReference type="EMBL" id="FWFD01000013">
    <property type="protein sequence ID" value="SLM86173.1"/>
    <property type="molecule type" value="Genomic_DNA"/>
</dbReference>
<reference evidence="2" key="1">
    <citation type="submission" date="2017-02" db="EMBL/GenBank/DDBJ databases">
        <authorList>
            <person name="Dridi B."/>
        </authorList>
    </citation>
    <scope>NUCLEOTIDE SEQUENCE [LARGE SCALE GENOMIC DNA]</scope>
    <source>
        <strain evidence="2">bH819</strain>
    </source>
</reference>
<dbReference type="RefSeq" id="WP_086951802.1">
    <property type="nucleotide sequence ID" value="NZ_FWFD01000013.1"/>
</dbReference>
<accession>A0A1X6WPB6</accession>
<sequence length="468" mass="55489">MSKDDQKIIEEFAEKLSLEEFDNVQDSHQFSIKYQHKKNKLKKRVAKKGRFTEWSTHKIAVAAIFIIVIPTTAYGAKNWYEWLINKNKHELTISLKNNVEKNNEKKYYQLSLPVIPKEMIQEDNHLKYKNKANEDSIIFNLWRIRKEINFQELFTESYEKKNISGHKSIILKKADEEFSNFNRTVYMVFDKEQILVEATVSKNMTNDELLKILESTSLKEVSKEESNYIFDEGDFEKRVVDSNSVKEELVKGLPKSSKNLYLSDEKITYHNKQKKQKLSFKLNKIEVLDNIKRVLDQKQFNPESLEHVRALNMLDENGQLNEYKQTVYELGDGVDELNKVVEEKEIKPKFIYLTASVTNLSNKTIKDLYMTGPIVYFEEKMNKWNYIDDKNKMFLPQSQTLNIDYFDDGKGSSQEFLTIEPKETITYRFGFFVDEDKLDKMFLPIVPYDHEYDAMNLDDNRIWMDIRQ</sequence>